<evidence type="ECO:0008006" key="4">
    <source>
        <dbReference type="Google" id="ProtNLM"/>
    </source>
</evidence>
<proteinExistence type="predicted"/>
<dbReference type="SUPFAM" id="SSF52266">
    <property type="entry name" value="SGNH hydrolase"/>
    <property type="match status" value="1"/>
</dbReference>
<dbReference type="InterPro" id="IPR051532">
    <property type="entry name" value="Ester_Hydrolysis_Enzymes"/>
</dbReference>
<name>A0AAE8N308_9PEZI</name>
<organism evidence="2 3">
    <name type="scientific">Cephalotrichum gorgonifer</name>
    <dbReference type="NCBI Taxonomy" id="2041049"/>
    <lineage>
        <taxon>Eukaryota</taxon>
        <taxon>Fungi</taxon>
        <taxon>Dikarya</taxon>
        <taxon>Ascomycota</taxon>
        <taxon>Pezizomycotina</taxon>
        <taxon>Sordariomycetes</taxon>
        <taxon>Hypocreomycetidae</taxon>
        <taxon>Microascales</taxon>
        <taxon>Microascaceae</taxon>
        <taxon>Cephalotrichum</taxon>
    </lineage>
</organism>
<dbReference type="Proteomes" id="UP001187682">
    <property type="component" value="Unassembled WGS sequence"/>
</dbReference>
<feature type="chain" id="PRO_5042030267" description="SGNH hydrolase-type esterase domain-containing protein" evidence="1">
    <location>
        <begin position="29"/>
        <end position="144"/>
    </location>
</feature>
<evidence type="ECO:0000313" key="2">
    <source>
        <dbReference type="EMBL" id="SPO04539.1"/>
    </source>
</evidence>
<reference evidence="2" key="1">
    <citation type="submission" date="2018-03" db="EMBL/GenBank/DDBJ databases">
        <authorList>
            <person name="Guldener U."/>
        </authorList>
    </citation>
    <scope>NUCLEOTIDE SEQUENCE</scope>
</reference>
<dbReference type="EMBL" id="ONZQ02000010">
    <property type="protein sequence ID" value="SPO04539.1"/>
    <property type="molecule type" value="Genomic_DNA"/>
</dbReference>
<comment type="caution">
    <text evidence="2">The sequence shown here is derived from an EMBL/GenBank/DDBJ whole genome shotgun (WGS) entry which is preliminary data.</text>
</comment>
<feature type="signal peptide" evidence="1">
    <location>
        <begin position="1"/>
        <end position="28"/>
    </location>
</feature>
<keyword evidence="1" id="KW-0732">Signal</keyword>
<sequence>MHGGTRSPLTALLLAAGFMLPSLPAVTALPNLRIQTLGDSITKGSKSSDGAGYRSRLRNKLTTNSDISVDMVGSLQDGHMADNNHEGHSGEFLAEIANYWQLSIKARPNVVLVHAGSNNMDYGRDIALAPYYMESIIDGIFDKV</sequence>
<dbReference type="InterPro" id="IPR036514">
    <property type="entry name" value="SGNH_hydro_sf"/>
</dbReference>
<gene>
    <name evidence="2" type="ORF">DNG_07224</name>
</gene>
<dbReference type="PANTHER" id="PTHR30383">
    <property type="entry name" value="THIOESTERASE 1/PROTEASE 1/LYSOPHOSPHOLIPASE L1"/>
    <property type="match status" value="1"/>
</dbReference>
<dbReference type="Gene3D" id="3.40.50.1110">
    <property type="entry name" value="SGNH hydrolase"/>
    <property type="match status" value="1"/>
</dbReference>
<evidence type="ECO:0000313" key="3">
    <source>
        <dbReference type="Proteomes" id="UP001187682"/>
    </source>
</evidence>
<dbReference type="AlphaFoldDB" id="A0AAE8N308"/>
<dbReference type="PANTHER" id="PTHR30383:SF5">
    <property type="entry name" value="SGNH HYDROLASE-TYPE ESTERASE DOMAIN-CONTAINING PROTEIN"/>
    <property type="match status" value="1"/>
</dbReference>
<protein>
    <recommendedName>
        <fullName evidence="4">SGNH hydrolase-type esterase domain-containing protein</fullName>
    </recommendedName>
</protein>
<dbReference type="GO" id="GO:0004622">
    <property type="term" value="F:phosphatidylcholine lysophospholipase activity"/>
    <property type="evidence" value="ECO:0007669"/>
    <property type="project" value="TreeGrafter"/>
</dbReference>
<keyword evidence="3" id="KW-1185">Reference proteome</keyword>
<evidence type="ECO:0000256" key="1">
    <source>
        <dbReference type="SAM" id="SignalP"/>
    </source>
</evidence>
<accession>A0AAE8N308</accession>